<dbReference type="RefSeq" id="WP_211975274.1">
    <property type="nucleotide sequence ID" value="NZ_CBFHAM010000034.1"/>
</dbReference>
<sequence>MQITNSQSKSVQQIFSEMQQHFPKAQLKKPFLSPQTIIIPHDNYKYLLRYKQQYLQVDFIPPVMWIIGGMLAGFGLFTIVLSLVFQTLVISFGGAIPVIIGLLLIKVVFKSTRKNEFKSFEDEANIVVNSNHQGI</sequence>
<organism evidence="2 3">
    <name type="scientific">Chitinophaga hostae</name>
    <dbReference type="NCBI Taxonomy" id="2831022"/>
    <lineage>
        <taxon>Bacteria</taxon>
        <taxon>Pseudomonadati</taxon>
        <taxon>Bacteroidota</taxon>
        <taxon>Chitinophagia</taxon>
        <taxon>Chitinophagales</taxon>
        <taxon>Chitinophagaceae</taxon>
        <taxon>Chitinophaga</taxon>
    </lineage>
</organism>
<feature type="transmembrane region" description="Helical" evidence="1">
    <location>
        <begin position="89"/>
        <end position="109"/>
    </location>
</feature>
<protein>
    <recommendedName>
        <fullName evidence="4">Positive regulator of sigma(E), RseC/MucC</fullName>
    </recommendedName>
</protein>
<gene>
    <name evidence="2" type="ORF">KE626_22615</name>
</gene>
<evidence type="ECO:0000313" key="2">
    <source>
        <dbReference type="EMBL" id="MBS0030136.1"/>
    </source>
</evidence>
<feature type="transmembrane region" description="Helical" evidence="1">
    <location>
        <begin position="59"/>
        <end position="83"/>
    </location>
</feature>
<evidence type="ECO:0000256" key="1">
    <source>
        <dbReference type="SAM" id="Phobius"/>
    </source>
</evidence>
<keyword evidence="1" id="KW-1133">Transmembrane helix</keyword>
<evidence type="ECO:0008006" key="4">
    <source>
        <dbReference type="Google" id="ProtNLM"/>
    </source>
</evidence>
<proteinExistence type="predicted"/>
<evidence type="ECO:0000313" key="3">
    <source>
        <dbReference type="Proteomes" id="UP000676386"/>
    </source>
</evidence>
<comment type="caution">
    <text evidence="2">The sequence shown here is derived from an EMBL/GenBank/DDBJ whole genome shotgun (WGS) entry which is preliminary data.</text>
</comment>
<name>A0ABS5J4J9_9BACT</name>
<reference evidence="2 3" key="1">
    <citation type="submission" date="2021-04" db="EMBL/GenBank/DDBJ databases">
        <title>Chitinophaga sp. nov., isolated from the rhizosphere soil.</title>
        <authorList>
            <person name="He S."/>
        </authorList>
    </citation>
    <scope>NUCLEOTIDE SEQUENCE [LARGE SCALE GENOMIC DNA]</scope>
    <source>
        <strain evidence="2 3">2R12</strain>
    </source>
</reference>
<keyword evidence="1" id="KW-0472">Membrane</keyword>
<dbReference type="EMBL" id="JAGTXB010000012">
    <property type="protein sequence ID" value="MBS0030136.1"/>
    <property type="molecule type" value="Genomic_DNA"/>
</dbReference>
<accession>A0ABS5J4J9</accession>
<keyword evidence="1" id="KW-0812">Transmembrane</keyword>
<dbReference type="Proteomes" id="UP000676386">
    <property type="component" value="Unassembled WGS sequence"/>
</dbReference>
<keyword evidence="3" id="KW-1185">Reference proteome</keyword>